<feature type="signal peptide" evidence="1">
    <location>
        <begin position="1"/>
        <end position="17"/>
    </location>
</feature>
<name>A0AAV3Z4R0_9GAST</name>
<keyword evidence="1" id="KW-0732">Signal</keyword>
<dbReference type="AlphaFoldDB" id="A0AAV3Z4R0"/>
<keyword evidence="3" id="KW-1185">Reference proteome</keyword>
<dbReference type="Proteomes" id="UP000735302">
    <property type="component" value="Unassembled WGS sequence"/>
</dbReference>
<reference evidence="2 3" key="1">
    <citation type="journal article" date="2021" name="Elife">
        <title>Chloroplast acquisition without the gene transfer in kleptoplastic sea slugs, Plakobranchus ocellatus.</title>
        <authorList>
            <person name="Maeda T."/>
            <person name="Takahashi S."/>
            <person name="Yoshida T."/>
            <person name="Shimamura S."/>
            <person name="Takaki Y."/>
            <person name="Nagai Y."/>
            <person name="Toyoda A."/>
            <person name="Suzuki Y."/>
            <person name="Arimoto A."/>
            <person name="Ishii H."/>
            <person name="Satoh N."/>
            <person name="Nishiyama T."/>
            <person name="Hasebe M."/>
            <person name="Maruyama T."/>
            <person name="Minagawa J."/>
            <person name="Obokata J."/>
            <person name="Shigenobu S."/>
        </authorList>
    </citation>
    <scope>NUCLEOTIDE SEQUENCE [LARGE SCALE GENOMIC DNA]</scope>
</reference>
<sequence length="94" mass="10867">MAMQLLLLVMVITVMVAFSGGFSSNDDGDDDDDCDDDNYYDDDDEKYKVFKKSWKSQLYLDLSHRQRSAHQTGSRLKRLGMAFLFAWSVFQVHS</sequence>
<gene>
    <name evidence="2" type="ORF">PoB_001678900</name>
</gene>
<feature type="chain" id="PRO_5043999748" evidence="1">
    <location>
        <begin position="18"/>
        <end position="94"/>
    </location>
</feature>
<dbReference type="EMBL" id="BLXT01002015">
    <property type="protein sequence ID" value="GFN90283.1"/>
    <property type="molecule type" value="Genomic_DNA"/>
</dbReference>
<organism evidence="2 3">
    <name type="scientific">Plakobranchus ocellatus</name>
    <dbReference type="NCBI Taxonomy" id="259542"/>
    <lineage>
        <taxon>Eukaryota</taxon>
        <taxon>Metazoa</taxon>
        <taxon>Spiralia</taxon>
        <taxon>Lophotrochozoa</taxon>
        <taxon>Mollusca</taxon>
        <taxon>Gastropoda</taxon>
        <taxon>Heterobranchia</taxon>
        <taxon>Euthyneura</taxon>
        <taxon>Panpulmonata</taxon>
        <taxon>Sacoglossa</taxon>
        <taxon>Placobranchoidea</taxon>
        <taxon>Plakobranchidae</taxon>
        <taxon>Plakobranchus</taxon>
    </lineage>
</organism>
<evidence type="ECO:0000256" key="1">
    <source>
        <dbReference type="SAM" id="SignalP"/>
    </source>
</evidence>
<comment type="caution">
    <text evidence="2">The sequence shown here is derived from an EMBL/GenBank/DDBJ whole genome shotgun (WGS) entry which is preliminary data.</text>
</comment>
<accession>A0AAV3Z4R0</accession>
<protein>
    <submittedName>
        <fullName evidence="2">Uncharacterized protein</fullName>
    </submittedName>
</protein>
<evidence type="ECO:0000313" key="3">
    <source>
        <dbReference type="Proteomes" id="UP000735302"/>
    </source>
</evidence>
<evidence type="ECO:0000313" key="2">
    <source>
        <dbReference type="EMBL" id="GFN90283.1"/>
    </source>
</evidence>
<proteinExistence type="predicted"/>